<dbReference type="GO" id="GO:0016020">
    <property type="term" value="C:membrane"/>
    <property type="evidence" value="ECO:0007669"/>
    <property type="project" value="InterPro"/>
</dbReference>
<feature type="binding site" evidence="8">
    <location>
        <position position="301"/>
    </location>
    <ligand>
        <name>Zn(2+)</name>
        <dbReference type="ChEBI" id="CHEBI:29105"/>
        <note>catalytic</note>
    </ligand>
</feature>
<keyword evidence="2" id="KW-0645">Protease</keyword>
<feature type="binding site" evidence="8">
    <location>
        <position position="231"/>
    </location>
    <ligand>
        <name>Zn(2+)</name>
        <dbReference type="ChEBI" id="CHEBI:29105"/>
        <note>catalytic</note>
    </ligand>
</feature>
<proteinExistence type="inferred from homology"/>
<sequence>MLAWSELRIAATLILTASLCFVPWASTHQVASLVNQHVGCGHHQVLETEQRLVARSLFLREQERAREHAQPATVGAAAAARQLLAQAAPSAASPAAPRVHLSFQLAGNSSNASLAAAIQSSLMPTAVKVLQKMFQVVRPLPGNLLLPPGWGSVKCIEAVVEPEFISGRGVGRPVDYVLYVTSVPCQAGTMAYAGVCAVGGDDSWPIMGAINLCRGAFEELGARRQLETVTHELLHAFVFSPSLFPLFKAGDPRRNVSGPYGATTALASPAVVAALRQLSGCASAAGVPLEDEGSGGSRGSHWEARLFQGELMLSAAPFAGRSDKLPRLQLTAALLQDSGWYLPRAAAVPPLDFGAGAGCGWLGSAAGAWAAGRPGQQLYCNVQDGAAVNGTLTCTYDYQAVAECFRTAQGGTNFLNGVPFPYAQGGASNCLASSGSSSSSGKASGGVSPLGSWRGASAVCYPVTQQLTDITGTRSAAGAGCWDTTCGQRGELYITLRFGGGANSMLLCPTGKTLNLAQALPKRFSSGMLKCPDNARVCGSAADSCGSCIHGYCQAGRCHCALDWLGDACDVYVSSVPDMDAWFLQHGGNIAAQRSSSNGGTSSSINSGVGAGSPLPQSPQPQQQQQQQLQLQLPALPHVEDPQQGGVTALAGTGSSSSGASGGVLQVLPVSSGLEWMPAKVAVAGATRSTTPASSKSSAASVSTKAQAVDAMKLASSSSTSTASSVSSLSTTVGGSSKNVQPADHVDATSALLFAQMLQLEVPAGSRLPGTSSSSNTVATTVKASPTAVKATAGSPAAASALDTLLASLTLPSPVAAPPAAPAPALPPSLQQRQQQLLQQLMLGGGAGSAAAPAAAAQPQQQSQAQAKKPAVPAPPPSKAAGAGNMWVSAGVVGFG</sequence>
<keyword evidence="12" id="KW-1185">Reference proteome</keyword>
<reference evidence="11 12" key="1">
    <citation type="submission" date="2016-10" db="EMBL/GenBank/DDBJ databases">
        <authorList>
            <person name="Cai Z."/>
        </authorList>
    </citation>
    <scope>NUCLEOTIDE SEQUENCE [LARGE SCALE GENOMIC DNA]</scope>
</reference>
<dbReference type="GO" id="GO:0007155">
    <property type="term" value="P:cell adhesion"/>
    <property type="evidence" value="ECO:0007669"/>
    <property type="project" value="InterPro"/>
</dbReference>
<comment type="cofactor">
    <cofactor evidence="8">
        <name>Zn(2+)</name>
        <dbReference type="ChEBI" id="CHEBI:29105"/>
    </cofactor>
    <text evidence="8">Binds 1 zinc ion per subunit.</text>
</comment>
<feature type="compositionally biased region" description="Low complexity" evidence="9">
    <location>
        <begin position="715"/>
        <end position="737"/>
    </location>
</feature>
<keyword evidence="4" id="KW-0378">Hydrolase</keyword>
<evidence type="ECO:0000256" key="3">
    <source>
        <dbReference type="ARBA" id="ARBA00022723"/>
    </source>
</evidence>
<feature type="compositionally biased region" description="Low complexity" evidence="9">
    <location>
        <begin position="595"/>
        <end position="608"/>
    </location>
</feature>
<evidence type="ECO:0000256" key="4">
    <source>
        <dbReference type="ARBA" id="ARBA00022801"/>
    </source>
</evidence>
<dbReference type="Gene3D" id="3.10.170.20">
    <property type="match status" value="1"/>
</dbReference>
<comment type="similarity">
    <text evidence="1">Belongs to the peptidase M8 family.</text>
</comment>
<protein>
    <recommendedName>
        <fullName evidence="13">EGF-like domain-containing protein</fullName>
    </recommendedName>
</protein>
<feature type="signal peptide" evidence="10">
    <location>
        <begin position="1"/>
        <end position="27"/>
    </location>
</feature>
<feature type="compositionally biased region" description="Low complexity" evidence="9">
    <location>
        <begin position="850"/>
        <end position="871"/>
    </location>
</feature>
<feature type="compositionally biased region" description="Low complexity" evidence="9">
    <location>
        <begin position="645"/>
        <end position="662"/>
    </location>
</feature>
<feature type="compositionally biased region" description="Low complexity" evidence="9">
    <location>
        <begin position="771"/>
        <end position="789"/>
    </location>
</feature>
<dbReference type="AlphaFoldDB" id="A0A383WGC1"/>
<evidence type="ECO:0008006" key="13">
    <source>
        <dbReference type="Google" id="ProtNLM"/>
    </source>
</evidence>
<evidence type="ECO:0000256" key="1">
    <source>
        <dbReference type="ARBA" id="ARBA00005860"/>
    </source>
</evidence>
<accession>A0A383WGC1</accession>
<dbReference type="SUPFAM" id="SSF55486">
    <property type="entry name" value="Metalloproteases ('zincins'), catalytic domain"/>
    <property type="match status" value="1"/>
</dbReference>
<keyword evidence="5 8" id="KW-0862">Zinc</keyword>
<evidence type="ECO:0000313" key="11">
    <source>
        <dbReference type="EMBL" id="SZX76292.1"/>
    </source>
</evidence>
<gene>
    <name evidence="11" type="ORF">BQ4739_LOCUS16682</name>
</gene>
<keyword evidence="10" id="KW-0732">Signal</keyword>
<evidence type="ECO:0000256" key="5">
    <source>
        <dbReference type="ARBA" id="ARBA00022833"/>
    </source>
</evidence>
<organism evidence="11 12">
    <name type="scientific">Tetradesmus obliquus</name>
    <name type="common">Green alga</name>
    <name type="synonym">Acutodesmus obliquus</name>
    <dbReference type="NCBI Taxonomy" id="3088"/>
    <lineage>
        <taxon>Eukaryota</taxon>
        <taxon>Viridiplantae</taxon>
        <taxon>Chlorophyta</taxon>
        <taxon>core chlorophytes</taxon>
        <taxon>Chlorophyceae</taxon>
        <taxon>CS clade</taxon>
        <taxon>Sphaeropleales</taxon>
        <taxon>Scenedesmaceae</taxon>
        <taxon>Tetradesmus</taxon>
    </lineage>
</organism>
<dbReference type="PRINTS" id="PR00782">
    <property type="entry name" value="LSHMANOLYSIN"/>
</dbReference>
<feature type="compositionally biased region" description="Low complexity" evidence="9">
    <location>
        <begin position="620"/>
        <end position="637"/>
    </location>
</feature>
<feature type="binding site" evidence="8">
    <location>
        <position position="235"/>
    </location>
    <ligand>
        <name>Zn(2+)</name>
        <dbReference type="ChEBI" id="CHEBI:29105"/>
        <note>catalytic</note>
    </ligand>
</feature>
<dbReference type="GO" id="GO:0004222">
    <property type="term" value="F:metalloendopeptidase activity"/>
    <property type="evidence" value="ECO:0007669"/>
    <property type="project" value="InterPro"/>
</dbReference>
<dbReference type="STRING" id="3088.A0A383WGC1"/>
<keyword evidence="3 8" id="KW-0479">Metal-binding</keyword>
<evidence type="ECO:0000256" key="10">
    <source>
        <dbReference type="SAM" id="SignalP"/>
    </source>
</evidence>
<dbReference type="GO" id="GO:0046872">
    <property type="term" value="F:metal ion binding"/>
    <property type="evidence" value="ECO:0007669"/>
    <property type="project" value="UniProtKB-KW"/>
</dbReference>
<evidence type="ECO:0000256" key="6">
    <source>
        <dbReference type="ARBA" id="ARBA00023049"/>
    </source>
</evidence>
<feature type="active site" evidence="7">
    <location>
        <position position="232"/>
    </location>
</feature>
<evidence type="ECO:0000313" key="12">
    <source>
        <dbReference type="Proteomes" id="UP000256970"/>
    </source>
</evidence>
<dbReference type="InterPro" id="IPR001577">
    <property type="entry name" value="Peptidase_M8"/>
</dbReference>
<dbReference type="Gene3D" id="3.90.132.10">
    <property type="entry name" value="Leishmanolysin , domain 2"/>
    <property type="match status" value="1"/>
</dbReference>
<keyword evidence="6 8" id="KW-0482">Metalloprotease</keyword>
<evidence type="ECO:0000256" key="8">
    <source>
        <dbReference type="PIRSR" id="PIRSR601577-2"/>
    </source>
</evidence>
<evidence type="ECO:0000256" key="7">
    <source>
        <dbReference type="PIRSR" id="PIRSR601577-1"/>
    </source>
</evidence>
<dbReference type="PANTHER" id="PTHR10942:SF0">
    <property type="entry name" value="LEISHMANOLYSIN-LIKE PEPTIDASE"/>
    <property type="match status" value="1"/>
</dbReference>
<evidence type="ECO:0000256" key="2">
    <source>
        <dbReference type="ARBA" id="ARBA00022670"/>
    </source>
</evidence>
<dbReference type="GO" id="GO:0005737">
    <property type="term" value="C:cytoplasm"/>
    <property type="evidence" value="ECO:0007669"/>
    <property type="project" value="TreeGrafter"/>
</dbReference>
<dbReference type="Pfam" id="PF01457">
    <property type="entry name" value="Peptidase_M8"/>
    <property type="match status" value="1"/>
</dbReference>
<dbReference type="Proteomes" id="UP000256970">
    <property type="component" value="Unassembled WGS sequence"/>
</dbReference>
<feature type="region of interest" description="Disordered" evidence="9">
    <location>
        <begin position="715"/>
        <end position="742"/>
    </location>
</feature>
<dbReference type="GO" id="GO:0006508">
    <property type="term" value="P:proteolysis"/>
    <property type="evidence" value="ECO:0007669"/>
    <property type="project" value="UniProtKB-KW"/>
</dbReference>
<name>A0A383WGC1_TETOB</name>
<feature type="region of interest" description="Disordered" evidence="9">
    <location>
        <begin position="850"/>
        <end position="883"/>
    </location>
</feature>
<dbReference type="EMBL" id="FNXT01001254">
    <property type="protein sequence ID" value="SZX76292.1"/>
    <property type="molecule type" value="Genomic_DNA"/>
</dbReference>
<feature type="region of interest" description="Disordered" evidence="9">
    <location>
        <begin position="766"/>
        <end position="789"/>
    </location>
</feature>
<dbReference type="PANTHER" id="PTHR10942">
    <property type="entry name" value="LEISHMANOLYSIN-LIKE PEPTIDASE"/>
    <property type="match status" value="1"/>
</dbReference>
<feature type="chain" id="PRO_5016946337" description="EGF-like domain-containing protein" evidence="10">
    <location>
        <begin position="28"/>
        <end position="896"/>
    </location>
</feature>
<evidence type="ECO:0000256" key="9">
    <source>
        <dbReference type="SAM" id="MobiDB-lite"/>
    </source>
</evidence>
<feature type="region of interest" description="Disordered" evidence="9">
    <location>
        <begin position="593"/>
        <end position="662"/>
    </location>
</feature>